<sequence>MLLIIVACMMRVPPPYVELHRVLRCYAAAVLCELAWRRSCRHAPHGGSYARWRHLALPAFMLGDLLLARNHIVRARLEATLGPSRGAAHHFLMLILASRMLTNWMVWFLCHRLVYALPAQLIIIAHHIQANSESCGIMLSAAPSAAAWVHNVSTVVELSQLGAIGAVAHSRPLTPAEQCRTVLAWQQLCFSLAAPALVAAVVEIRLWRRHQAEQRQSGLPAEGGWQPSFYRVLQELLLGHDWPHIVVLSWLLSGVLYLAAVALSVDA</sequence>
<evidence type="ECO:0000313" key="3">
    <source>
        <dbReference type="Proteomes" id="UP001205105"/>
    </source>
</evidence>
<keyword evidence="3" id="KW-1185">Reference proteome</keyword>
<evidence type="ECO:0000313" key="2">
    <source>
        <dbReference type="EMBL" id="KAI7839741.1"/>
    </source>
</evidence>
<name>A0AAD5DML7_9CHLO</name>
<keyword evidence="1" id="KW-0812">Transmembrane</keyword>
<reference evidence="2" key="1">
    <citation type="submission" date="2020-11" db="EMBL/GenBank/DDBJ databases">
        <title>Chlorella ohadii genome sequencing and assembly.</title>
        <authorList>
            <person name="Murik O."/>
            <person name="Treves H."/>
            <person name="Kedem I."/>
            <person name="Shotland Y."/>
            <person name="Kaplan A."/>
        </authorList>
    </citation>
    <scope>NUCLEOTIDE SEQUENCE</scope>
    <source>
        <strain evidence="2">1</strain>
    </source>
</reference>
<gene>
    <name evidence="2" type="ORF">COHA_006545</name>
</gene>
<feature type="transmembrane region" description="Helical" evidence="1">
    <location>
        <begin position="245"/>
        <end position="265"/>
    </location>
</feature>
<dbReference type="EMBL" id="JADXDR010000095">
    <property type="protein sequence ID" value="KAI7839741.1"/>
    <property type="molecule type" value="Genomic_DNA"/>
</dbReference>
<keyword evidence="1" id="KW-1133">Transmembrane helix</keyword>
<dbReference type="Proteomes" id="UP001205105">
    <property type="component" value="Unassembled WGS sequence"/>
</dbReference>
<accession>A0AAD5DML7</accession>
<keyword evidence="1" id="KW-0472">Membrane</keyword>
<protein>
    <submittedName>
        <fullName evidence="2">Uncharacterized protein</fullName>
    </submittedName>
</protein>
<dbReference type="AlphaFoldDB" id="A0AAD5DML7"/>
<proteinExistence type="predicted"/>
<evidence type="ECO:0000256" key="1">
    <source>
        <dbReference type="SAM" id="Phobius"/>
    </source>
</evidence>
<comment type="caution">
    <text evidence="2">The sequence shown here is derived from an EMBL/GenBank/DDBJ whole genome shotgun (WGS) entry which is preliminary data.</text>
</comment>
<organism evidence="2 3">
    <name type="scientific">Chlorella ohadii</name>
    <dbReference type="NCBI Taxonomy" id="2649997"/>
    <lineage>
        <taxon>Eukaryota</taxon>
        <taxon>Viridiplantae</taxon>
        <taxon>Chlorophyta</taxon>
        <taxon>core chlorophytes</taxon>
        <taxon>Trebouxiophyceae</taxon>
        <taxon>Chlorellales</taxon>
        <taxon>Chlorellaceae</taxon>
        <taxon>Chlorella clade</taxon>
        <taxon>Chlorella</taxon>
    </lineage>
</organism>